<dbReference type="InterPro" id="IPR019860">
    <property type="entry name" value="Motility-assoc_ABC_perm_GldF"/>
</dbReference>
<dbReference type="PANTHER" id="PTHR30294">
    <property type="entry name" value="MEMBRANE COMPONENT OF ABC TRANSPORTER YHHJ-RELATED"/>
    <property type="match status" value="1"/>
</dbReference>
<comment type="caution">
    <text evidence="7">The sequence shown here is derived from an EMBL/GenBank/DDBJ whole genome shotgun (WGS) entry which is preliminary data.</text>
</comment>
<gene>
    <name evidence="7" type="primary">gldF</name>
    <name evidence="7" type="ORF">GWK09_13295</name>
</gene>
<protein>
    <submittedName>
        <fullName evidence="7">Gliding motility-associated ABC transporter permease subunit GldF</fullName>
    </submittedName>
</protein>
<feature type="transmembrane region" description="Helical" evidence="6">
    <location>
        <begin position="220"/>
        <end position="238"/>
    </location>
</feature>
<evidence type="ECO:0000313" key="7">
    <source>
        <dbReference type="EMBL" id="NER11501.1"/>
    </source>
</evidence>
<evidence type="ECO:0000256" key="2">
    <source>
        <dbReference type="ARBA" id="ARBA00022475"/>
    </source>
</evidence>
<accession>A0A6P0UE02</accession>
<dbReference type="InterPro" id="IPR051449">
    <property type="entry name" value="ABC-2_transporter_component"/>
</dbReference>
<name>A0A6P0UE02_9FLAO</name>
<keyword evidence="5 6" id="KW-0472">Membrane</keyword>
<proteinExistence type="predicted"/>
<feature type="transmembrane region" description="Helical" evidence="6">
    <location>
        <begin position="48"/>
        <end position="68"/>
    </location>
</feature>
<evidence type="ECO:0000313" key="8">
    <source>
        <dbReference type="Proteomes" id="UP000468443"/>
    </source>
</evidence>
<keyword evidence="4 6" id="KW-1133">Transmembrane helix</keyword>
<keyword evidence="8" id="KW-1185">Reference proteome</keyword>
<dbReference type="Proteomes" id="UP000468443">
    <property type="component" value="Unassembled WGS sequence"/>
</dbReference>
<evidence type="ECO:0000256" key="5">
    <source>
        <dbReference type="ARBA" id="ARBA00023136"/>
    </source>
</evidence>
<evidence type="ECO:0000256" key="4">
    <source>
        <dbReference type="ARBA" id="ARBA00022989"/>
    </source>
</evidence>
<keyword evidence="2" id="KW-1003">Cell membrane</keyword>
<dbReference type="RefSeq" id="WP_163693945.1">
    <property type="nucleotide sequence ID" value="NZ_FXTW01000003.1"/>
</dbReference>
<organism evidence="7 8">
    <name type="scientific">Muriicola jejuensis</name>
    <dbReference type="NCBI Taxonomy" id="504488"/>
    <lineage>
        <taxon>Bacteria</taxon>
        <taxon>Pseudomonadati</taxon>
        <taxon>Bacteroidota</taxon>
        <taxon>Flavobacteriia</taxon>
        <taxon>Flavobacteriales</taxon>
        <taxon>Flavobacteriaceae</taxon>
        <taxon>Muriicola</taxon>
    </lineage>
</organism>
<dbReference type="EMBL" id="JAABOP010000004">
    <property type="protein sequence ID" value="NER11501.1"/>
    <property type="molecule type" value="Genomic_DNA"/>
</dbReference>
<evidence type="ECO:0000256" key="3">
    <source>
        <dbReference type="ARBA" id="ARBA00022692"/>
    </source>
</evidence>
<dbReference type="GO" id="GO:0140359">
    <property type="term" value="F:ABC-type transporter activity"/>
    <property type="evidence" value="ECO:0007669"/>
    <property type="project" value="InterPro"/>
</dbReference>
<dbReference type="Pfam" id="PF12679">
    <property type="entry name" value="ABC2_membrane_2"/>
    <property type="match status" value="1"/>
</dbReference>
<evidence type="ECO:0000256" key="1">
    <source>
        <dbReference type="ARBA" id="ARBA00004651"/>
    </source>
</evidence>
<keyword evidence="3 6" id="KW-0812">Transmembrane</keyword>
<dbReference type="PANTHER" id="PTHR30294:SF29">
    <property type="entry name" value="MULTIDRUG ABC TRANSPORTER PERMEASE YBHS-RELATED"/>
    <property type="match status" value="1"/>
</dbReference>
<dbReference type="NCBIfam" id="TIGR03518">
    <property type="entry name" value="ABC_perm_GldF"/>
    <property type="match status" value="1"/>
</dbReference>
<evidence type="ECO:0000256" key="6">
    <source>
        <dbReference type="SAM" id="Phobius"/>
    </source>
</evidence>
<dbReference type="GO" id="GO:0005886">
    <property type="term" value="C:plasma membrane"/>
    <property type="evidence" value="ECO:0007669"/>
    <property type="project" value="UniProtKB-SubCell"/>
</dbReference>
<feature type="transmembrane region" description="Helical" evidence="6">
    <location>
        <begin position="133"/>
        <end position="153"/>
    </location>
</feature>
<sequence length="242" mass="26557">MLAIFKREITSFFSSATGPLALLLFLLINGLVLWVFEGPYNVFDYGFADLSAFFMVAPFVFLILIPALSMKSFSEERKLGTLELLLMKPMPAWKLVVGKLLGVVILGLIALIPTLVYVWSISSLGTEPGNYDLGLVAGAYFGMLLLLLAYTSIGIFSSSLTENQIVAFLMAVILCLIIYLGFGSVSELFSDGKAALFVEGIGAQAHYERMGRGVVDTRDVVYFLSLSTFLGYLTVLRLKKRV</sequence>
<dbReference type="AlphaFoldDB" id="A0A6P0UE02"/>
<feature type="transmembrane region" description="Helical" evidence="6">
    <location>
        <begin position="12"/>
        <end position="36"/>
    </location>
</feature>
<feature type="transmembrane region" description="Helical" evidence="6">
    <location>
        <begin position="96"/>
        <end position="121"/>
    </location>
</feature>
<reference evidence="7 8" key="1">
    <citation type="submission" date="2020-01" db="EMBL/GenBank/DDBJ databases">
        <title>Muriicola jejuensis KCTC 22299.</title>
        <authorList>
            <person name="Wang G."/>
        </authorList>
    </citation>
    <scope>NUCLEOTIDE SEQUENCE [LARGE SCALE GENOMIC DNA]</scope>
    <source>
        <strain evidence="7 8">KCTC 22299</strain>
    </source>
</reference>
<comment type="subcellular location">
    <subcellularLocation>
        <location evidence="1">Cell membrane</location>
        <topology evidence="1">Multi-pass membrane protein</topology>
    </subcellularLocation>
</comment>
<feature type="transmembrane region" description="Helical" evidence="6">
    <location>
        <begin position="165"/>
        <end position="182"/>
    </location>
</feature>